<protein>
    <submittedName>
        <fullName evidence="1">Uncharacterized protein</fullName>
    </submittedName>
</protein>
<name>A0AAW8Q0A7_VIBPH</name>
<sequence>MTTQQQINALIAALSLSQDSLMDKARQLGQQASYLYKQAQTLINDLRNIELREDGENAVSLAETYRLADSASKAHKLMQEIASA</sequence>
<proteinExistence type="predicted"/>
<comment type="caution">
    <text evidence="1">The sequence shown here is derived from an EMBL/GenBank/DDBJ whole genome shotgun (WGS) entry which is preliminary data.</text>
</comment>
<organism evidence="1 2">
    <name type="scientific">Vibrio parahaemolyticus</name>
    <dbReference type="NCBI Taxonomy" id="670"/>
    <lineage>
        <taxon>Bacteria</taxon>
        <taxon>Pseudomonadati</taxon>
        <taxon>Pseudomonadota</taxon>
        <taxon>Gammaproteobacteria</taxon>
        <taxon>Vibrionales</taxon>
        <taxon>Vibrionaceae</taxon>
        <taxon>Vibrio</taxon>
    </lineage>
</organism>
<reference evidence="1" key="1">
    <citation type="submission" date="2023-06" db="EMBL/GenBank/DDBJ databases">
        <title>Genomic Diversity of Vibrio spp. and Metagenomic Analysis of Pathogens in Florida Gulf Coastal Waters Following Hurricane Ian.</title>
        <authorList>
            <person name="Brumfield K.D."/>
        </authorList>
    </citation>
    <scope>NUCLEOTIDE SEQUENCE</scope>
    <source>
        <strain evidence="1">WBS2B-138</strain>
    </source>
</reference>
<dbReference type="RefSeq" id="WP_311019823.1">
    <property type="nucleotide sequence ID" value="NZ_JAUHGG010000003.1"/>
</dbReference>
<dbReference type="Proteomes" id="UP001253193">
    <property type="component" value="Unassembled WGS sequence"/>
</dbReference>
<dbReference type="EMBL" id="JAUHGG010000003">
    <property type="protein sequence ID" value="MDS1821024.1"/>
    <property type="molecule type" value="Genomic_DNA"/>
</dbReference>
<gene>
    <name evidence="1" type="ORF">QX249_10170</name>
</gene>
<evidence type="ECO:0000313" key="1">
    <source>
        <dbReference type="EMBL" id="MDS1821024.1"/>
    </source>
</evidence>
<evidence type="ECO:0000313" key="2">
    <source>
        <dbReference type="Proteomes" id="UP001253193"/>
    </source>
</evidence>
<accession>A0AAW8Q0A7</accession>
<dbReference type="AlphaFoldDB" id="A0AAW8Q0A7"/>